<feature type="binding site" evidence="14">
    <location>
        <position position="264"/>
    </location>
    <ligand>
        <name>Zn(2+)</name>
        <dbReference type="ChEBI" id="CHEBI:29105"/>
    </ligand>
</feature>
<evidence type="ECO:0000256" key="6">
    <source>
        <dbReference type="ARBA" id="ARBA00022723"/>
    </source>
</evidence>
<keyword evidence="11 14" id="KW-0501">Molybdenum cofactor biosynthesis</keyword>
<keyword evidence="12 14" id="KW-0511">Multifunctional enzyme</keyword>
<keyword evidence="4 14" id="KW-0819">tRNA processing</keyword>
<feature type="binding site" evidence="14">
    <location>
        <begin position="215"/>
        <end position="216"/>
    </location>
    <ligand>
        <name>ATP</name>
        <dbReference type="ChEBI" id="CHEBI:30616"/>
    </ligand>
</feature>
<keyword evidence="3 14" id="KW-0808">Transferase</keyword>
<dbReference type="InterPro" id="IPR035985">
    <property type="entry name" value="Ubiquitin-activating_enz"/>
</dbReference>
<dbReference type="FunFam" id="3.40.50.720:FF:000033">
    <property type="entry name" value="Adenylyltransferase and sulfurtransferase MOCS3"/>
    <property type="match status" value="1"/>
</dbReference>
<accession>A0A6G1I1B0</accession>
<evidence type="ECO:0000256" key="3">
    <source>
        <dbReference type="ARBA" id="ARBA00022679"/>
    </source>
</evidence>
<dbReference type="OrthoDB" id="10261062at2759"/>
<comment type="subcellular location">
    <subcellularLocation>
        <location evidence="1">Cytoplasm</location>
        <location evidence="1">Cytosol</location>
    </subcellularLocation>
</comment>
<dbReference type="SMART" id="SM00450">
    <property type="entry name" value="RHOD"/>
    <property type="match status" value="1"/>
</dbReference>
<reference evidence="17" key="1">
    <citation type="journal article" date="2020" name="Stud. Mycol.">
        <title>101 Dothideomycetes genomes: a test case for predicting lifestyles and emergence of pathogens.</title>
        <authorList>
            <person name="Haridas S."/>
            <person name="Albert R."/>
            <person name="Binder M."/>
            <person name="Bloem J."/>
            <person name="Labutti K."/>
            <person name="Salamov A."/>
            <person name="Andreopoulos B."/>
            <person name="Baker S."/>
            <person name="Barry K."/>
            <person name="Bills G."/>
            <person name="Bluhm B."/>
            <person name="Cannon C."/>
            <person name="Castanera R."/>
            <person name="Culley D."/>
            <person name="Daum C."/>
            <person name="Ezra D."/>
            <person name="Gonzalez J."/>
            <person name="Henrissat B."/>
            <person name="Kuo A."/>
            <person name="Liang C."/>
            <person name="Lipzen A."/>
            <person name="Lutzoni F."/>
            <person name="Magnuson J."/>
            <person name="Mondo S."/>
            <person name="Nolan M."/>
            <person name="Ohm R."/>
            <person name="Pangilinan J."/>
            <person name="Park H.-J."/>
            <person name="Ramirez L."/>
            <person name="Alfaro M."/>
            <person name="Sun H."/>
            <person name="Tritt A."/>
            <person name="Yoshinaga Y."/>
            <person name="Zwiers L.-H."/>
            <person name="Turgeon B."/>
            <person name="Goodwin S."/>
            <person name="Spatafora J."/>
            <person name="Crous P."/>
            <person name="Grigoriev I."/>
        </authorList>
    </citation>
    <scope>NUCLEOTIDE SEQUENCE</scope>
    <source>
        <strain evidence="17">CBS 262.69</strain>
    </source>
</reference>
<dbReference type="InterPro" id="IPR028885">
    <property type="entry name" value="MOCS3/Uba4"/>
</dbReference>
<comment type="pathway">
    <text evidence="14">tRNA modification; 5-methoxycarbonylmethyl-2-thiouridine-tRNA biosynthesis.</text>
</comment>
<evidence type="ECO:0000256" key="4">
    <source>
        <dbReference type="ARBA" id="ARBA00022694"/>
    </source>
</evidence>
<feature type="active site" description="Cysteine persulfide intermediate; for sulfurtransferase activity" evidence="14">
    <location>
        <position position="480"/>
    </location>
</feature>
<evidence type="ECO:0000256" key="14">
    <source>
        <dbReference type="HAMAP-Rule" id="MF_03049"/>
    </source>
</evidence>
<comment type="catalytic activity">
    <reaction evidence="14">
        <text>[molybdopterin-synthase sulfur-carrier protein]-C-terminal Gly-Gly-AMP + S-sulfanyl-L-cysteinyl-[cysteine desulfurase] + AH2 = [molybdopterin-synthase sulfur-carrier protein]-C-terminal-Gly-aminoethanethioate + L-cysteinyl-[cysteine desulfurase] + A + AMP + 2 H(+)</text>
        <dbReference type="Rhea" id="RHEA:48612"/>
        <dbReference type="Rhea" id="RHEA-COMP:12157"/>
        <dbReference type="Rhea" id="RHEA-COMP:12158"/>
        <dbReference type="Rhea" id="RHEA-COMP:12159"/>
        <dbReference type="Rhea" id="RHEA-COMP:19907"/>
        <dbReference type="ChEBI" id="CHEBI:13193"/>
        <dbReference type="ChEBI" id="CHEBI:15378"/>
        <dbReference type="ChEBI" id="CHEBI:17499"/>
        <dbReference type="ChEBI" id="CHEBI:29950"/>
        <dbReference type="ChEBI" id="CHEBI:61963"/>
        <dbReference type="ChEBI" id="CHEBI:90618"/>
        <dbReference type="ChEBI" id="CHEBI:232372"/>
        <dbReference type="ChEBI" id="CHEBI:456215"/>
        <dbReference type="EC" id="2.8.1.11"/>
    </reaction>
</comment>
<proteinExistence type="inferred from homology"/>
<feature type="binding site" evidence="14">
    <location>
        <position position="267"/>
    </location>
    <ligand>
        <name>Zn(2+)</name>
        <dbReference type="ChEBI" id="CHEBI:29105"/>
    </ligand>
</feature>
<evidence type="ECO:0000256" key="1">
    <source>
        <dbReference type="ARBA" id="ARBA00004514"/>
    </source>
</evidence>
<feature type="domain" description="Rhodanese" evidence="16">
    <location>
        <begin position="407"/>
        <end position="525"/>
    </location>
</feature>
<dbReference type="PANTHER" id="PTHR10953:SF102">
    <property type="entry name" value="ADENYLYLTRANSFERASE AND SULFURTRANSFERASE MOCS3"/>
    <property type="match status" value="1"/>
</dbReference>
<keyword evidence="15" id="KW-0175">Coiled coil</keyword>
<dbReference type="Pfam" id="PF00899">
    <property type="entry name" value="ThiF"/>
    <property type="match status" value="1"/>
</dbReference>
<feature type="active site" description="Glycyl thioester intermediate; for adenylyltransferase activity" evidence="14">
    <location>
        <position position="281"/>
    </location>
</feature>
<dbReference type="UniPathway" id="UPA00988"/>
<evidence type="ECO:0000256" key="5">
    <source>
        <dbReference type="ARBA" id="ARBA00022695"/>
    </source>
</evidence>
<feature type="binding site" evidence="14">
    <location>
        <position position="147"/>
    </location>
    <ligand>
        <name>ATP</name>
        <dbReference type="ChEBI" id="CHEBI:30616"/>
    </ligand>
</feature>
<feature type="binding site" evidence="14">
    <location>
        <position position="126"/>
    </location>
    <ligand>
        <name>ATP</name>
        <dbReference type="ChEBI" id="CHEBI:30616"/>
    </ligand>
</feature>
<dbReference type="InterPro" id="IPR001763">
    <property type="entry name" value="Rhodanese-like_dom"/>
</dbReference>
<evidence type="ECO:0000256" key="9">
    <source>
        <dbReference type="ARBA" id="ARBA00022833"/>
    </source>
</evidence>
<dbReference type="GO" id="GO:0061605">
    <property type="term" value="F:molybdopterin-synthase adenylyltransferase activity"/>
    <property type="evidence" value="ECO:0007669"/>
    <property type="project" value="UniProtKB-EC"/>
</dbReference>
<evidence type="ECO:0000256" key="11">
    <source>
        <dbReference type="ARBA" id="ARBA00023150"/>
    </source>
</evidence>
<organism evidence="17 18">
    <name type="scientific">Trichodelitschia bisporula</name>
    <dbReference type="NCBI Taxonomy" id="703511"/>
    <lineage>
        <taxon>Eukaryota</taxon>
        <taxon>Fungi</taxon>
        <taxon>Dikarya</taxon>
        <taxon>Ascomycota</taxon>
        <taxon>Pezizomycotina</taxon>
        <taxon>Dothideomycetes</taxon>
        <taxon>Dothideomycetes incertae sedis</taxon>
        <taxon>Phaeotrichales</taxon>
        <taxon>Phaeotrichaceae</taxon>
        <taxon>Trichodelitschia</taxon>
    </lineage>
</organism>
<dbReference type="Proteomes" id="UP000799640">
    <property type="component" value="Unassembled WGS sequence"/>
</dbReference>
<evidence type="ECO:0000256" key="13">
    <source>
        <dbReference type="ARBA" id="ARBA00043893"/>
    </source>
</evidence>
<feature type="binding site" evidence="14">
    <location>
        <position position="351"/>
    </location>
    <ligand>
        <name>Zn(2+)</name>
        <dbReference type="ChEBI" id="CHEBI:29105"/>
    </ligand>
</feature>
<keyword evidence="2 14" id="KW-0963">Cytoplasm</keyword>
<keyword evidence="5" id="KW-0548">Nucleotidyltransferase</keyword>
<dbReference type="EMBL" id="ML996692">
    <property type="protein sequence ID" value="KAF2401906.1"/>
    <property type="molecule type" value="Genomic_DNA"/>
</dbReference>
<protein>
    <recommendedName>
        <fullName evidence="14">Adenylyltransferase and sulfurtransferase uba4</fullName>
    </recommendedName>
    <alternativeName>
        <fullName evidence="14">Common component for nitrate reductase and xanthine dehydrogenase protein F</fullName>
    </alternativeName>
    <alternativeName>
        <fullName evidence="14">Ubiquitin-like protein activator 4</fullName>
    </alternativeName>
    <domain>
        <recommendedName>
            <fullName evidence="14">Molybdopterin-synthase adenylyltransferase</fullName>
            <ecNumber evidence="14">2.7.7.80</ecNumber>
        </recommendedName>
        <alternativeName>
            <fullName evidence="14">Adenylyltransferase uba4</fullName>
        </alternativeName>
        <alternativeName>
            <fullName evidence="14">Sulfur carrier protein MOCS2A adenylyltransferase</fullName>
        </alternativeName>
    </domain>
    <domain>
        <recommendedName>
            <fullName evidence="14">Molybdopterin-synthase sulfurtransferase</fullName>
            <ecNumber evidence="14">2.8.1.11</ecNumber>
        </recommendedName>
        <alternativeName>
            <fullName evidence="14">Sulfurtransferase uba4</fullName>
        </alternativeName>
        <alternativeName>
            <fullName evidence="14">Sulfur carrier protein MOCS2A sulfurtransferase</fullName>
        </alternativeName>
    </domain>
</protein>
<comment type="catalytic activity">
    <reaction evidence="14">
        <text>[molybdopterin-synthase sulfur-carrier protein]-C-terminal Gly-Gly + ATP + H(+) = [molybdopterin-synthase sulfur-carrier protein]-C-terminal Gly-Gly-AMP + diphosphate</text>
        <dbReference type="Rhea" id="RHEA:43616"/>
        <dbReference type="Rhea" id="RHEA-COMP:12159"/>
        <dbReference type="Rhea" id="RHEA-COMP:12202"/>
        <dbReference type="ChEBI" id="CHEBI:15378"/>
        <dbReference type="ChEBI" id="CHEBI:30616"/>
        <dbReference type="ChEBI" id="CHEBI:33019"/>
        <dbReference type="ChEBI" id="CHEBI:90618"/>
        <dbReference type="ChEBI" id="CHEBI:90778"/>
        <dbReference type="EC" id="2.7.7.80"/>
    </reaction>
</comment>
<comment type="pathway">
    <text evidence="14">Cofactor biosynthesis; molybdopterin biosynthesis.</text>
</comment>
<dbReference type="SUPFAM" id="SSF69572">
    <property type="entry name" value="Activating enzymes of the ubiquitin-like proteins"/>
    <property type="match status" value="1"/>
</dbReference>
<evidence type="ECO:0000256" key="15">
    <source>
        <dbReference type="SAM" id="Coils"/>
    </source>
</evidence>
<dbReference type="GO" id="GO:0005829">
    <property type="term" value="C:cytosol"/>
    <property type="evidence" value="ECO:0007669"/>
    <property type="project" value="UniProtKB-SubCell"/>
</dbReference>
<dbReference type="PANTHER" id="PTHR10953">
    <property type="entry name" value="UBIQUITIN-ACTIVATING ENZYME E1"/>
    <property type="match status" value="1"/>
</dbReference>
<dbReference type="UniPathway" id="UPA00344"/>
<dbReference type="GO" id="GO:0005524">
    <property type="term" value="F:ATP binding"/>
    <property type="evidence" value="ECO:0007669"/>
    <property type="project" value="UniProtKB-KW"/>
</dbReference>
<keyword evidence="18" id="KW-1185">Reference proteome</keyword>
<keyword evidence="7 14" id="KW-0547">Nucleotide-binding</keyword>
<evidence type="ECO:0000259" key="16">
    <source>
        <dbReference type="PROSITE" id="PS50206"/>
    </source>
</evidence>
<comment type="function">
    <text evidence="13">Plays a central role in 2-thiolation of mcm(5)S(2)U at tRNA wobble positions of cytosolic tRNA(Lys), tRNA(Glu) and tRNA(Gln). Also essential during biosynthesis of the molybdenum cofactor. Acts by mediating the C-terminal thiocarboxylation of sulfur carriers urm1 and mocs2a. Its N-terminus first activates urm1 and mocs2a as acyl-adenylates (-COAMP), then the persulfide sulfur on the catalytic cysteine is transferred to urm1 and mocs2a to form thiocarboxylation (-COSH) of their C-terminus. The reaction probably involves hydrogen sulfide that is generated from the persulfide intermediate and that acts as a nucleophile towards urm1 and mocs2a. Subsequently, a transient disulfide bond is formed. Does not use thiosulfate as sulfur donor; nfs1 probably acting as a sulfur donor for thiocarboxylation reactions.</text>
</comment>
<evidence type="ECO:0000313" key="18">
    <source>
        <dbReference type="Proteomes" id="UP000799640"/>
    </source>
</evidence>
<dbReference type="InterPro" id="IPR045886">
    <property type="entry name" value="ThiF/MoeB/HesA"/>
</dbReference>
<feature type="binding site" evidence="14">
    <location>
        <begin position="154"/>
        <end position="158"/>
    </location>
    <ligand>
        <name>ATP</name>
        <dbReference type="ChEBI" id="CHEBI:30616"/>
    </ligand>
</feature>
<keyword evidence="10 14" id="KW-0067">ATP-binding</keyword>
<evidence type="ECO:0000313" key="17">
    <source>
        <dbReference type="EMBL" id="KAF2401906.1"/>
    </source>
</evidence>
<evidence type="ECO:0000256" key="2">
    <source>
        <dbReference type="ARBA" id="ARBA00022490"/>
    </source>
</evidence>
<evidence type="ECO:0000256" key="7">
    <source>
        <dbReference type="ARBA" id="ARBA00022741"/>
    </source>
</evidence>
<dbReference type="InterPro" id="IPR000594">
    <property type="entry name" value="ThiF_NAD_FAD-bd"/>
</dbReference>
<keyword evidence="6 14" id="KW-0479">Metal-binding</keyword>
<dbReference type="GO" id="GO:0006777">
    <property type="term" value="P:Mo-molybdopterin cofactor biosynthetic process"/>
    <property type="evidence" value="ECO:0007669"/>
    <property type="project" value="UniProtKB-UniRule"/>
</dbReference>
<dbReference type="Pfam" id="PF00581">
    <property type="entry name" value="Rhodanese"/>
    <property type="match status" value="1"/>
</dbReference>
<evidence type="ECO:0000256" key="8">
    <source>
        <dbReference type="ARBA" id="ARBA00022786"/>
    </source>
</evidence>
<dbReference type="GO" id="GO:0046872">
    <property type="term" value="F:metal ion binding"/>
    <property type="evidence" value="ECO:0007669"/>
    <property type="project" value="UniProtKB-KW"/>
</dbReference>
<dbReference type="EC" id="2.8.1.11" evidence="14"/>
<dbReference type="HAMAP" id="MF_03049">
    <property type="entry name" value="MOCS3_Uba4"/>
    <property type="match status" value="1"/>
</dbReference>
<dbReference type="EC" id="2.7.7.80" evidence="14"/>
<sequence>MADRIPALETQIRLLEARLRRLKGDLAEARKTAEASAQVYETLGPLSSSEKDLKLAIDGGFPDAWRTETLAALAQPVSPEAKQKKHWPLSQEEYRRYGRQMIMREVGLEGQLKLKRSRVLIVGLGGLGCPASAYLAGAGVGTLGLVDGDVVEDSNLHRQILHGTERVGMPKVLSAAEGIKSINPWVSCRTYESHLSAENVMETFLDYDLVIDCSDNPATRYLVSDACVVLGKPLVTASALRTEGQLMVLNYPPRPPGDTTGGPCYRCVFPRPPPADSIVTCGDGGVLGPVVGLMGVLQALEAIKVLTKTDPISKEAADGWAPTEPPSLTIFSAYSAPQFRSIRLRSRRAKCATCSVQATVTAESFTSGSLDYIQFCGAIHSVNLLSTWERMPARDYAAVRNRSADKETKGHVLIDVRERVQFDICHLDGSFNLPFSCLNSWPAPGTPGSESNEDSETQKLHHQLQQLIVRDPDEPVYVICRLGNDSQIAVKKFKELGFDNGGIKWIGDITGGLRAWKKDVDDGFPEY</sequence>
<name>A0A6G1I1B0_9PEZI</name>
<evidence type="ECO:0000256" key="10">
    <source>
        <dbReference type="ARBA" id="ARBA00022840"/>
    </source>
</evidence>
<feature type="binding site" evidence="14">
    <location>
        <position position="354"/>
    </location>
    <ligand>
        <name>Zn(2+)</name>
        <dbReference type="ChEBI" id="CHEBI:29105"/>
    </ligand>
</feature>
<dbReference type="CDD" id="cd00757">
    <property type="entry name" value="ThiF_MoeB_HesA_family"/>
    <property type="match status" value="1"/>
</dbReference>
<comment type="function">
    <text evidence="14">Plays a central role in 2-thiolation of mcm(5)S(2)U at tRNA wobble positions of cytosolic tRNA(Lys), tRNA(Glu) and tRNA(Gln). Also essential during biosynthesis of the molybdenum cofactor. Acts by mediating the C-terminal thiocarboxylation of sulfur carriers urm1 and MOCS2A. Its N-terminus first activates urm1 and MOCS2A as acyl-adenylates (-COAMP), then the persulfide sulfur on the catalytic cysteine is transferred to urm1 and MOCS2A to form thiocarboxylation (-COSH) of their C-terminus. The reaction probably involves hydrogen sulfide that is generated from the persulfide intermediate and that acts as nucleophile towards urm1 and MOCS2A. Subsequently, a transient disulfide bond is formed. Does not use thiosulfate as sulfur donor; nfs1 probably acting as a sulfur donor for thiocarboxylation reactions.</text>
</comment>
<comment type="similarity">
    <text evidence="14">In the N-terminal section; belongs to the HesA/MoeB/ThiF family. UBA4 subfamily.</text>
</comment>
<dbReference type="GO" id="GO:0061604">
    <property type="term" value="F:molybdopterin-synthase sulfurtransferase activity"/>
    <property type="evidence" value="ECO:0007669"/>
    <property type="project" value="UniProtKB-EC"/>
</dbReference>
<evidence type="ECO:0000256" key="12">
    <source>
        <dbReference type="ARBA" id="ARBA00023268"/>
    </source>
</evidence>
<dbReference type="Gene3D" id="3.40.250.10">
    <property type="entry name" value="Rhodanese-like domain"/>
    <property type="match status" value="1"/>
</dbReference>
<dbReference type="GO" id="GO:0032447">
    <property type="term" value="P:protein urmylation"/>
    <property type="evidence" value="ECO:0007669"/>
    <property type="project" value="TreeGrafter"/>
</dbReference>
<dbReference type="AlphaFoldDB" id="A0A6G1I1B0"/>
<dbReference type="PROSITE" id="PS50206">
    <property type="entry name" value="RHODANESE_3"/>
    <property type="match status" value="1"/>
</dbReference>
<dbReference type="Gene3D" id="3.40.50.720">
    <property type="entry name" value="NAD(P)-binding Rossmann-like Domain"/>
    <property type="match status" value="1"/>
</dbReference>
<comment type="cofactor">
    <cofactor evidence="14">
        <name>Zn(2+)</name>
        <dbReference type="ChEBI" id="CHEBI:29105"/>
    </cofactor>
    <text evidence="14">Binds 1 zinc ion per subunit.</text>
</comment>
<feature type="binding site" evidence="14">
    <location>
        <position position="171"/>
    </location>
    <ligand>
        <name>ATP</name>
        <dbReference type="ChEBI" id="CHEBI:30616"/>
    </ligand>
</feature>
<dbReference type="InterPro" id="IPR036873">
    <property type="entry name" value="Rhodanese-like_dom_sf"/>
</dbReference>
<dbReference type="GO" id="GO:0004792">
    <property type="term" value="F:thiosulfate-cyanide sulfurtransferase activity"/>
    <property type="evidence" value="ECO:0007669"/>
    <property type="project" value="TreeGrafter"/>
</dbReference>
<feature type="coiled-coil region" evidence="15">
    <location>
        <begin position="5"/>
        <end position="32"/>
    </location>
</feature>
<keyword evidence="8" id="KW-0833">Ubl conjugation pathway</keyword>
<gene>
    <name evidence="14" type="primary">uba4</name>
    <name evidence="14" type="synonym">cnxF</name>
    <name evidence="17" type="ORF">EJ06DRAFT_508143</name>
</gene>
<dbReference type="GO" id="GO:0002143">
    <property type="term" value="P:tRNA wobble position uridine thiolation"/>
    <property type="evidence" value="ECO:0007669"/>
    <property type="project" value="InterPro"/>
</dbReference>
<dbReference type="GO" id="GO:0042292">
    <property type="term" value="F:URM1 activating enzyme activity"/>
    <property type="evidence" value="ECO:0007669"/>
    <property type="project" value="TreeGrafter"/>
</dbReference>
<keyword evidence="9 14" id="KW-0862">Zinc</keyword>